<organism evidence="18">
    <name type="scientific">Hyphantria cunea</name>
    <name type="common">Fall webworm moth</name>
    <name type="synonym">Phalaena cunea</name>
    <dbReference type="NCBI Taxonomy" id="39466"/>
    <lineage>
        <taxon>Eukaryota</taxon>
        <taxon>Metazoa</taxon>
        <taxon>Ecdysozoa</taxon>
        <taxon>Arthropoda</taxon>
        <taxon>Hexapoda</taxon>
        <taxon>Insecta</taxon>
        <taxon>Pterygota</taxon>
        <taxon>Neoptera</taxon>
        <taxon>Endopterygota</taxon>
        <taxon>Lepidoptera</taxon>
        <taxon>Glossata</taxon>
        <taxon>Ditrysia</taxon>
        <taxon>Noctuoidea</taxon>
        <taxon>Erebidae</taxon>
        <taxon>Arctiinae</taxon>
        <taxon>Hyphantria</taxon>
    </lineage>
</organism>
<evidence type="ECO:0000256" key="1">
    <source>
        <dbReference type="ARBA" id="ARBA00004609"/>
    </source>
</evidence>
<feature type="binding site" evidence="14">
    <location>
        <position position="394"/>
    </location>
    <ligand>
        <name>Zn(2+)</name>
        <dbReference type="ChEBI" id="CHEBI:29105"/>
        <label>2</label>
    </ligand>
</feature>
<evidence type="ECO:0000256" key="12">
    <source>
        <dbReference type="ARBA" id="ARBA00023288"/>
    </source>
</evidence>
<dbReference type="FunFam" id="3.40.720.10:FF:000008">
    <property type="entry name" value="Alkaline phosphatase"/>
    <property type="match status" value="1"/>
</dbReference>
<feature type="binding site" evidence="14">
    <location>
        <position position="353"/>
    </location>
    <ligand>
        <name>Zn(2+)</name>
        <dbReference type="ChEBI" id="CHEBI:29105"/>
        <label>1</label>
    </ligand>
</feature>
<sequence>MQTQAALLIAAAVLVVRADRYHPADREGRAAAAAANLAETDPGFWVNDAQAAITENIQRTVPKSKARNVVMFLGDGMSVPTVTAARILFGQLKNATGEEAQMSFETFPSTGLVKTYCVNSQVPDSACTATSYLCGIKTNQGMLGVSAAVPRRDCVGGRNTANQVESIAEWALADGRDAGIVTTTRVTHASPAGTFAKIAERNWESDVEVNAANYNTTFCPDIAHQLVHMHPGNKFKVILGGGRRVFLPTNVNDEEGDAGRRTDGRNLIEEWVQDKINRSVSHRFIWSREELLSVNNDLPEYLLGLFESNHLMYNLEANKVTEPTLAELTETAIRMLSRNEKGFFLFVEGGRIDHAHHDNQAKLALDETLEMEKAVAVAIKMLSEEDSLVVVTADHAHVMTMNGYSPRGHDILGPSNNVDEDNVPYMTLSYTNGPGFRPHINGIRPDITSEPTFTAVNWRYHVDAPLDSETHGGDDVAVYAWGSHHTLFVGAYEQSHIPHRMAYAACIGPGQHACNGAPHLGHASLALALLSATVAMWSARQT</sequence>
<evidence type="ECO:0000256" key="16">
    <source>
        <dbReference type="RuleBase" id="RU003947"/>
    </source>
</evidence>
<dbReference type="PANTHER" id="PTHR11596:SF91">
    <property type="entry name" value="ALKALINE PHOSPHATASE-RELATED"/>
    <property type="match status" value="1"/>
</dbReference>
<dbReference type="GO" id="GO:0004035">
    <property type="term" value="F:alkaline phosphatase activity"/>
    <property type="evidence" value="ECO:0007669"/>
    <property type="project" value="UniProtKB-EC"/>
</dbReference>
<keyword evidence="11" id="KW-0325">Glycoprotein</keyword>
<dbReference type="GO" id="GO:0005886">
    <property type="term" value="C:plasma membrane"/>
    <property type="evidence" value="ECO:0007669"/>
    <property type="project" value="UniProtKB-SubCell"/>
</dbReference>
<feature type="binding site" evidence="14">
    <location>
        <position position="357"/>
    </location>
    <ligand>
        <name>Zn(2+)</name>
        <dbReference type="ChEBI" id="CHEBI:29105"/>
        <label>2</label>
    </ligand>
</feature>
<keyword evidence="12" id="KW-0449">Lipoprotein</keyword>
<dbReference type="PANTHER" id="PTHR11596">
    <property type="entry name" value="ALKALINE PHOSPHATASE"/>
    <property type="match status" value="1"/>
</dbReference>
<proteinExistence type="evidence at transcript level"/>
<dbReference type="InterPro" id="IPR017850">
    <property type="entry name" value="Alkaline_phosphatase_core_sf"/>
</dbReference>
<dbReference type="CDD" id="cd16012">
    <property type="entry name" value="ALP"/>
    <property type="match status" value="1"/>
</dbReference>
<comment type="subcellular location">
    <subcellularLocation>
        <location evidence="1">Cell membrane</location>
        <topology evidence="1">Lipid-anchor</topology>
        <topology evidence="1">GPI-anchor</topology>
    </subcellularLocation>
</comment>
<evidence type="ECO:0000256" key="7">
    <source>
        <dbReference type="ARBA" id="ARBA00022801"/>
    </source>
</evidence>
<evidence type="ECO:0000256" key="8">
    <source>
        <dbReference type="ARBA" id="ARBA00022833"/>
    </source>
</evidence>
<comment type="cofactor">
    <cofactor evidence="14">
        <name>Mg(2+)</name>
        <dbReference type="ChEBI" id="CHEBI:18420"/>
    </cofactor>
    <text evidence="14">Binds 1 Mg(2+) ion.</text>
</comment>
<keyword evidence="8 14" id="KW-0862">Zinc</keyword>
<evidence type="ECO:0000256" key="11">
    <source>
        <dbReference type="ARBA" id="ARBA00023180"/>
    </source>
</evidence>
<evidence type="ECO:0000256" key="14">
    <source>
        <dbReference type="PIRSR" id="PIRSR601952-2"/>
    </source>
</evidence>
<keyword evidence="4" id="KW-1003">Cell membrane</keyword>
<feature type="binding site" evidence="14">
    <location>
        <position position="188"/>
    </location>
    <ligand>
        <name>Mg(2+)</name>
        <dbReference type="ChEBI" id="CHEBI:18420"/>
    </ligand>
</feature>
<feature type="binding site" evidence="14">
    <location>
        <position position="75"/>
    </location>
    <ligand>
        <name>Mg(2+)</name>
        <dbReference type="ChEBI" id="CHEBI:18420"/>
    </ligand>
</feature>
<evidence type="ECO:0000256" key="4">
    <source>
        <dbReference type="ARBA" id="ARBA00022475"/>
    </source>
</evidence>
<accession>A0A678XHQ6</accession>
<dbReference type="InterPro" id="IPR018299">
    <property type="entry name" value="Alkaline_phosphatase_AS"/>
</dbReference>
<dbReference type="AlphaFoldDB" id="A0A678XHQ6"/>
<dbReference type="EC" id="3.1.3.1" evidence="3 16"/>
<keyword evidence="9 14" id="KW-0460">Magnesium</keyword>
<keyword evidence="6 14" id="KW-0479">Metal-binding</keyword>
<dbReference type="Gene3D" id="3.40.720.10">
    <property type="entry name" value="Alkaline Phosphatase, subunit A"/>
    <property type="match status" value="1"/>
</dbReference>
<comment type="similarity">
    <text evidence="2 15">Belongs to the alkaline phosphatase family.</text>
</comment>
<dbReference type="PRINTS" id="PR00113">
    <property type="entry name" value="ALKPHPHTASE"/>
</dbReference>
<evidence type="ECO:0000256" key="17">
    <source>
        <dbReference type="SAM" id="SignalP"/>
    </source>
</evidence>
<dbReference type="SUPFAM" id="SSF53649">
    <property type="entry name" value="Alkaline phosphatase-like"/>
    <property type="match status" value="1"/>
</dbReference>
<name>A0A678XHQ6_HYPCU</name>
<reference evidence="18" key="1">
    <citation type="submission" date="2018-08" db="EMBL/GenBank/DDBJ databases">
        <authorList>
            <person name="Lu X."/>
            <person name="Chang M."/>
            <person name="Zhao D."/>
        </authorList>
    </citation>
    <scope>NUCLEOTIDE SEQUENCE</scope>
</reference>
<protein>
    <recommendedName>
        <fullName evidence="3 16">Alkaline phosphatase</fullName>
        <ecNumber evidence="3 16">3.1.3.1</ecNumber>
    </recommendedName>
</protein>
<feature type="binding site" evidence="14">
    <location>
        <position position="75"/>
    </location>
    <ligand>
        <name>Zn(2+)</name>
        <dbReference type="ChEBI" id="CHEBI:29105"/>
        <label>2</label>
    </ligand>
</feature>
<evidence type="ECO:0000256" key="15">
    <source>
        <dbReference type="RuleBase" id="RU003946"/>
    </source>
</evidence>
<keyword evidence="5" id="KW-0336">GPI-anchor</keyword>
<feature type="signal peptide" evidence="17">
    <location>
        <begin position="1"/>
        <end position="18"/>
    </location>
</feature>
<feature type="binding site" evidence="14">
    <location>
        <position position="471"/>
    </location>
    <ligand>
        <name>Zn(2+)</name>
        <dbReference type="ChEBI" id="CHEBI:29105"/>
        <label>2</label>
    </ligand>
</feature>
<feature type="active site" description="Phosphoserine intermediate" evidence="13">
    <location>
        <position position="125"/>
    </location>
</feature>
<keyword evidence="17" id="KW-0732">Signal</keyword>
<comment type="cofactor">
    <cofactor evidence="14">
        <name>Zn(2+)</name>
        <dbReference type="ChEBI" id="CHEBI:29105"/>
    </cofactor>
    <text evidence="14">Binds 2 Zn(2+) ions.</text>
</comment>
<dbReference type="SMART" id="SM00098">
    <property type="entry name" value="alkPPc"/>
    <property type="match status" value="1"/>
</dbReference>
<evidence type="ECO:0000313" key="18">
    <source>
        <dbReference type="EMBL" id="AYX80460.1"/>
    </source>
</evidence>
<keyword evidence="7 16" id="KW-0378">Hydrolase</keyword>
<feature type="binding site" evidence="14">
    <location>
        <position position="395"/>
    </location>
    <ligand>
        <name>Zn(2+)</name>
        <dbReference type="ChEBI" id="CHEBI:29105"/>
        <label>2</label>
    </ligand>
</feature>
<dbReference type="EMBL" id="MH796758">
    <property type="protein sequence ID" value="AYX80460.1"/>
    <property type="molecule type" value="mRNA"/>
</dbReference>
<dbReference type="Pfam" id="PF00245">
    <property type="entry name" value="Alk_phosphatase"/>
    <property type="match status" value="1"/>
</dbReference>
<evidence type="ECO:0000256" key="5">
    <source>
        <dbReference type="ARBA" id="ARBA00022622"/>
    </source>
</evidence>
<keyword evidence="10" id="KW-0472">Membrane</keyword>
<evidence type="ECO:0000256" key="10">
    <source>
        <dbReference type="ARBA" id="ARBA00023136"/>
    </source>
</evidence>
<evidence type="ECO:0000256" key="9">
    <source>
        <dbReference type="ARBA" id="ARBA00022842"/>
    </source>
</evidence>
<evidence type="ECO:0000256" key="13">
    <source>
        <dbReference type="PIRSR" id="PIRSR601952-1"/>
    </source>
</evidence>
<dbReference type="GO" id="GO:0098552">
    <property type="term" value="C:side of membrane"/>
    <property type="evidence" value="ECO:0007669"/>
    <property type="project" value="UniProtKB-KW"/>
</dbReference>
<feature type="binding site" evidence="14">
    <location>
        <position position="190"/>
    </location>
    <ligand>
        <name>Mg(2+)</name>
        <dbReference type="ChEBI" id="CHEBI:18420"/>
    </ligand>
</feature>
<evidence type="ECO:0000256" key="6">
    <source>
        <dbReference type="ARBA" id="ARBA00022723"/>
    </source>
</evidence>
<comment type="catalytic activity">
    <reaction evidence="16">
        <text>a phosphate monoester + H2O = an alcohol + phosphate</text>
        <dbReference type="Rhea" id="RHEA:15017"/>
        <dbReference type="ChEBI" id="CHEBI:15377"/>
        <dbReference type="ChEBI" id="CHEBI:30879"/>
        <dbReference type="ChEBI" id="CHEBI:43474"/>
        <dbReference type="ChEBI" id="CHEBI:67140"/>
        <dbReference type="EC" id="3.1.3.1"/>
    </reaction>
</comment>
<evidence type="ECO:0000256" key="3">
    <source>
        <dbReference type="ARBA" id="ARBA00012647"/>
    </source>
</evidence>
<dbReference type="PROSITE" id="PS00123">
    <property type="entry name" value="ALKALINE_PHOSPHATASE"/>
    <property type="match status" value="1"/>
</dbReference>
<feature type="chain" id="PRO_5025663119" description="Alkaline phosphatase" evidence="17">
    <location>
        <begin position="19"/>
        <end position="542"/>
    </location>
</feature>
<evidence type="ECO:0000256" key="2">
    <source>
        <dbReference type="ARBA" id="ARBA00005984"/>
    </source>
</evidence>
<dbReference type="InterPro" id="IPR001952">
    <property type="entry name" value="Alkaline_phosphatase"/>
</dbReference>
<dbReference type="GO" id="GO:0046872">
    <property type="term" value="F:metal ion binding"/>
    <property type="evidence" value="ECO:0007669"/>
    <property type="project" value="UniProtKB-KW"/>
</dbReference>
<feature type="binding site" evidence="14">
    <location>
        <position position="348"/>
    </location>
    <ligand>
        <name>Mg(2+)</name>
        <dbReference type="ChEBI" id="CHEBI:18420"/>
    </ligand>
</feature>